<feature type="compositionally biased region" description="Gly residues" evidence="5">
    <location>
        <begin position="171"/>
        <end position="189"/>
    </location>
</feature>
<evidence type="ECO:0000256" key="4">
    <source>
        <dbReference type="ARBA" id="ARBA00023088"/>
    </source>
</evidence>
<dbReference type="InterPro" id="IPR019931">
    <property type="entry name" value="LPXTG_anchor"/>
</dbReference>
<keyword evidence="4" id="KW-0572">Peptidoglycan-anchor</keyword>
<feature type="domain" description="Gram-positive cocci surface proteins LPxTG" evidence="7">
    <location>
        <begin position="922"/>
        <end position="953"/>
    </location>
</feature>
<feature type="compositionally biased region" description="Gly residues" evidence="5">
    <location>
        <begin position="196"/>
        <end position="217"/>
    </location>
</feature>
<evidence type="ECO:0000313" key="9">
    <source>
        <dbReference type="Proteomes" id="UP000275225"/>
    </source>
</evidence>
<accession>A0A3N6WR41</accession>
<evidence type="ECO:0000256" key="1">
    <source>
        <dbReference type="ARBA" id="ARBA00022512"/>
    </source>
</evidence>
<dbReference type="PROSITE" id="PS50847">
    <property type="entry name" value="GRAM_POS_ANCHORING"/>
    <property type="match status" value="1"/>
</dbReference>
<dbReference type="GO" id="GO:0005975">
    <property type="term" value="P:carbohydrate metabolic process"/>
    <property type="evidence" value="ECO:0007669"/>
    <property type="project" value="UniProtKB-ARBA"/>
</dbReference>
<dbReference type="RefSeq" id="WP_124235625.1">
    <property type="nucleotide sequence ID" value="NZ_JBHUFI010000006.1"/>
</dbReference>
<feature type="compositionally biased region" description="Polar residues" evidence="5">
    <location>
        <begin position="867"/>
        <end position="883"/>
    </location>
</feature>
<sequence length="953" mass="92399">MSIMGALALVFTSLLVVQSPAHAAGQTMTFTSPSGTAWTVPDGVTEVQVVMAGARGGSGTDIEITRDGFGGRGSKVSFTLPVQPGQVLRAYGSTEGGPVGSRHEPGAGGRGYRAGGAGNTGSLAAKAGGGGGGASALLVDGSVVAVAGGGGGGGGRGAAMVLYHGGDGGENGGAGQGGSGVGSGDGGAGSVRSDGHGGQGGNAGSSSSAGGGGGGGGGYRGGNGGEGGGAGGGGGGGGGGGSTWLAPGVSAERGLETGRSSGYVTISYSDPTETVLQLPASAVAGAPVSAQVVVRNVMAPGEAVRGRVEIRRGDEVIATGTVVNGSAVINLPALGAGEHVLVARFIPDDGSGVGSSEGSATIHITAGVSATDLDISTSQGVYGEQIELFARTQAIAPATGGLAGGTTTFYATDSLVRDPANDEIVDEVATQANGDASTVLVAEDVSAARYYYAVFSGTENLSGSTSRIVSLTIAAADTATALSLDATSVEYGQSVVASVDVEALQPSNAVVDEGEVEFTVDGVSAGVATVNAEGRATLTLSGLGVGEYEVVASYSGSARFGSSVSQSATLRVSAVPTRTEIVIDPADSTVYGAPVTLEARVSAATSAAGAPDGLVAFTVDGALLGTAELADGVAQWSVAHLPVGVATIKAAYVGSGNFSGSTSESVEYEIVAASTSIVASVEPDSTRYGQPVRLSAVVESLAPSEAVPSGTVEFLVDDEPVGYGEPVETTAPSEAPRAEYALELDDLPVGEHEVTAVFDGGAEFGSASADAVPFEVAPWATTVELEAEPASIVEDASSTLTATVRAGVADGEEAPTPTGVVRFVVNGEPVGESVAVDDDAVATTRLSDLAVGDHEVVAVYEPADETAQPSESSPVTLTVTASPSGGGDDGGGGGRVGDGGGTGNQPSGDGSRSGLGSIGKILPTTGAPVTLTALGALAALLLAGGGLLTSRRR</sequence>
<keyword evidence="3 6" id="KW-0732">Signal</keyword>
<dbReference type="Pfam" id="PF16640">
    <property type="entry name" value="Big_3_5"/>
    <property type="match status" value="4"/>
</dbReference>
<feature type="signal peptide" evidence="6">
    <location>
        <begin position="1"/>
        <end position="23"/>
    </location>
</feature>
<evidence type="ECO:0000256" key="5">
    <source>
        <dbReference type="SAM" id="MobiDB-lite"/>
    </source>
</evidence>
<keyword evidence="9" id="KW-1185">Reference proteome</keyword>
<dbReference type="AlphaFoldDB" id="A0A3N6WR41"/>
<feature type="region of interest" description="Disordered" evidence="5">
    <location>
        <begin position="91"/>
        <end position="114"/>
    </location>
</feature>
<organism evidence="8 9">
    <name type="scientific">Aeromicrobium camelliae</name>
    <dbReference type="NCBI Taxonomy" id="1538144"/>
    <lineage>
        <taxon>Bacteria</taxon>
        <taxon>Bacillati</taxon>
        <taxon>Actinomycetota</taxon>
        <taxon>Actinomycetes</taxon>
        <taxon>Propionibacteriales</taxon>
        <taxon>Nocardioidaceae</taxon>
        <taxon>Aeromicrobium</taxon>
    </lineage>
</organism>
<dbReference type="EMBL" id="RQJX01000002">
    <property type="protein sequence ID" value="RQN09770.1"/>
    <property type="molecule type" value="Genomic_DNA"/>
</dbReference>
<dbReference type="Proteomes" id="UP000275225">
    <property type="component" value="Unassembled WGS sequence"/>
</dbReference>
<keyword evidence="1" id="KW-0134">Cell wall</keyword>
<evidence type="ECO:0000313" key="8">
    <source>
        <dbReference type="EMBL" id="RQN09770.1"/>
    </source>
</evidence>
<proteinExistence type="predicted"/>
<evidence type="ECO:0000256" key="2">
    <source>
        <dbReference type="ARBA" id="ARBA00022525"/>
    </source>
</evidence>
<protein>
    <submittedName>
        <fullName evidence="8">Ig-like domain repeat protein</fullName>
    </submittedName>
</protein>
<dbReference type="Gene3D" id="2.60.40.10">
    <property type="entry name" value="Immunoglobulins"/>
    <property type="match status" value="5"/>
</dbReference>
<dbReference type="InterPro" id="IPR013783">
    <property type="entry name" value="Ig-like_fold"/>
</dbReference>
<feature type="chain" id="PRO_5018191668" evidence="6">
    <location>
        <begin position="24"/>
        <end position="953"/>
    </location>
</feature>
<dbReference type="OrthoDB" id="3801057at2"/>
<feature type="compositionally biased region" description="Gly residues" evidence="5">
    <location>
        <begin position="884"/>
        <end position="903"/>
    </location>
</feature>
<feature type="region of interest" description="Disordered" evidence="5">
    <location>
        <begin position="171"/>
        <end position="217"/>
    </location>
</feature>
<feature type="region of interest" description="Disordered" evidence="5">
    <location>
        <begin position="863"/>
        <end position="919"/>
    </location>
</feature>
<name>A0A3N6WR41_9ACTN</name>
<reference evidence="8 9" key="1">
    <citation type="submission" date="2018-11" db="EMBL/GenBank/DDBJ databases">
        <authorList>
            <person name="Li F."/>
        </authorList>
    </citation>
    <scope>NUCLEOTIDE SEQUENCE [LARGE SCALE GENOMIC DNA]</scope>
    <source>
        <strain evidence="8 9">YS17T</strain>
    </source>
</reference>
<evidence type="ECO:0000256" key="6">
    <source>
        <dbReference type="SAM" id="SignalP"/>
    </source>
</evidence>
<gene>
    <name evidence="8" type="ORF">EHW97_02725</name>
</gene>
<comment type="caution">
    <text evidence="8">The sequence shown here is derived from an EMBL/GenBank/DDBJ whole genome shotgun (WGS) entry which is preliminary data.</text>
</comment>
<dbReference type="InterPro" id="IPR032109">
    <property type="entry name" value="Big_3_5"/>
</dbReference>
<evidence type="ECO:0000259" key="7">
    <source>
        <dbReference type="PROSITE" id="PS50847"/>
    </source>
</evidence>
<evidence type="ECO:0000256" key="3">
    <source>
        <dbReference type="ARBA" id="ARBA00022729"/>
    </source>
</evidence>
<keyword evidence="2" id="KW-0964">Secreted</keyword>